<dbReference type="Proteomes" id="UP000028990">
    <property type="component" value="Unassembled WGS sequence"/>
</dbReference>
<gene>
    <name evidence="2" type="ORF">H920_00664</name>
</gene>
<reference evidence="2 3" key="1">
    <citation type="submission" date="2013-11" db="EMBL/GenBank/DDBJ databases">
        <title>The Damaraland mole rat (Fukomys damarensis) genome and evolution of African mole rats.</title>
        <authorList>
            <person name="Gladyshev V.N."/>
            <person name="Fang X."/>
        </authorList>
    </citation>
    <scope>NUCLEOTIDE SEQUENCE [LARGE SCALE GENOMIC DNA]</scope>
    <source>
        <tissue evidence="2">Liver</tissue>
    </source>
</reference>
<sequence length="123" mass="13419">MERVLSRDPNTKCFRGFGFIARDTAQVVDAAVTAHKATQGGWRTVELESTVSRKGSQRQTVYRSAEAAVKKTLKNSTFKSTLNSVGTEATDRSTEKAPLGKGRSGQAVRRGKPYQSRDGSHCL</sequence>
<dbReference type="AlphaFoldDB" id="A0A091E3K3"/>
<evidence type="ECO:0000256" key="1">
    <source>
        <dbReference type="SAM" id="MobiDB-lite"/>
    </source>
</evidence>
<dbReference type="EMBL" id="KN120675">
    <property type="protein sequence ID" value="KFO37932.1"/>
    <property type="molecule type" value="Genomic_DNA"/>
</dbReference>
<protein>
    <recommendedName>
        <fullName evidence="4">RRM domain-containing protein</fullName>
    </recommendedName>
</protein>
<evidence type="ECO:0000313" key="3">
    <source>
        <dbReference type="Proteomes" id="UP000028990"/>
    </source>
</evidence>
<keyword evidence="3" id="KW-1185">Reference proteome</keyword>
<name>A0A091E3K3_FUKDA</name>
<proteinExistence type="predicted"/>
<evidence type="ECO:0008006" key="4">
    <source>
        <dbReference type="Google" id="ProtNLM"/>
    </source>
</evidence>
<evidence type="ECO:0000313" key="2">
    <source>
        <dbReference type="EMBL" id="KFO37932.1"/>
    </source>
</evidence>
<feature type="region of interest" description="Disordered" evidence="1">
    <location>
        <begin position="81"/>
        <end position="123"/>
    </location>
</feature>
<accession>A0A091E3K3</accession>
<organism evidence="2 3">
    <name type="scientific">Fukomys damarensis</name>
    <name type="common">Damaraland mole rat</name>
    <name type="synonym">Cryptomys damarensis</name>
    <dbReference type="NCBI Taxonomy" id="885580"/>
    <lineage>
        <taxon>Eukaryota</taxon>
        <taxon>Metazoa</taxon>
        <taxon>Chordata</taxon>
        <taxon>Craniata</taxon>
        <taxon>Vertebrata</taxon>
        <taxon>Euteleostomi</taxon>
        <taxon>Mammalia</taxon>
        <taxon>Eutheria</taxon>
        <taxon>Euarchontoglires</taxon>
        <taxon>Glires</taxon>
        <taxon>Rodentia</taxon>
        <taxon>Hystricomorpha</taxon>
        <taxon>Bathyergidae</taxon>
        <taxon>Fukomys</taxon>
    </lineage>
</organism>